<sequence length="154" mass="17538">MKSQFSLWLDLVRTNRTALTKLLLLTGISRGFLSTFDEDTIARIIDGFVRSTDWEKVDYSIRLDLNLDIREHAKKIAVPSLSISGKHDRIVPGFYSEQLAELTHGSQHVEIDSGHLSFLEQPVQLATAIVRFLDSHRPEDNNPQEVQKPTKSRI</sequence>
<accession>A0A2Z5FTY6</accession>
<protein>
    <submittedName>
        <fullName evidence="1">Uncharacterized protein</fullName>
    </submittedName>
</protein>
<dbReference type="AlphaFoldDB" id="A0A2Z5FTY6"/>
<dbReference type="KEGG" id="abas:ACPOL_0955"/>
<dbReference type="Gene3D" id="3.40.50.1820">
    <property type="entry name" value="alpha/beta hydrolase"/>
    <property type="match status" value="1"/>
</dbReference>
<evidence type="ECO:0000313" key="1">
    <source>
        <dbReference type="EMBL" id="AXC10308.1"/>
    </source>
</evidence>
<dbReference type="InterPro" id="IPR029058">
    <property type="entry name" value="AB_hydrolase_fold"/>
</dbReference>
<evidence type="ECO:0000313" key="2">
    <source>
        <dbReference type="Proteomes" id="UP000253606"/>
    </source>
</evidence>
<reference evidence="1 2" key="1">
    <citation type="journal article" date="2018" name="Front. Microbiol.">
        <title>Hydrolytic Capabilities as a Key to Environmental Success: Chitinolytic and Cellulolytic Acidobacteria From Acidic Sub-arctic Soils and Boreal Peatlands.</title>
        <authorList>
            <person name="Belova S.E."/>
            <person name="Ravin N.V."/>
            <person name="Pankratov T.A."/>
            <person name="Rakitin A.L."/>
            <person name="Ivanova A.A."/>
            <person name="Beletsky A.V."/>
            <person name="Mardanov A.V."/>
            <person name="Sinninghe Damste J.S."/>
            <person name="Dedysh S.N."/>
        </authorList>
    </citation>
    <scope>NUCLEOTIDE SEQUENCE [LARGE SCALE GENOMIC DNA]</scope>
    <source>
        <strain evidence="1 2">SBC82</strain>
    </source>
</reference>
<proteinExistence type="predicted"/>
<gene>
    <name evidence="1" type="ORF">ACPOL_0955</name>
</gene>
<dbReference type="SUPFAM" id="SSF53474">
    <property type="entry name" value="alpha/beta-Hydrolases"/>
    <property type="match status" value="1"/>
</dbReference>
<dbReference type="Proteomes" id="UP000253606">
    <property type="component" value="Chromosome"/>
</dbReference>
<organism evidence="1 2">
    <name type="scientific">Acidisarcina polymorpha</name>
    <dbReference type="NCBI Taxonomy" id="2211140"/>
    <lineage>
        <taxon>Bacteria</taxon>
        <taxon>Pseudomonadati</taxon>
        <taxon>Acidobacteriota</taxon>
        <taxon>Terriglobia</taxon>
        <taxon>Terriglobales</taxon>
        <taxon>Acidobacteriaceae</taxon>
        <taxon>Acidisarcina</taxon>
    </lineage>
</organism>
<dbReference type="EMBL" id="CP030840">
    <property type="protein sequence ID" value="AXC10308.1"/>
    <property type="molecule type" value="Genomic_DNA"/>
</dbReference>
<name>A0A2Z5FTY6_9BACT</name>
<keyword evidence="2" id="KW-1185">Reference proteome</keyword>